<keyword evidence="2" id="KW-0479">Metal-binding</keyword>
<dbReference type="InterPro" id="IPR043359">
    <property type="entry name" value="GLI-like"/>
</dbReference>
<comment type="subcellular location">
    <subcellularLocation>
        <location evidence="1">Nucleus</location>
    </subcellularLocation>
</comment>
<dbReference type="GO" id="GO:0005634">
    <property type="term" value="C:nucleus"/>
    <property type="evidence" value="ECO:0007669"/>
    <property type="project" value="UniProtKB-SubCell"/>
</dbReference>
<dbReference type="GO" id="GO:0000981">
    <property type="term" value="F:DNA-binding transcription factor activity, RNA polymerase II-specific"/>
    <property type="evidence" value="ECO:0007669"/>
    <property type="project" value="TreeGrafter"/>
</dbReference>
<reference evidence="9 10" key="1">
    <citation type="submission" date="2019-10" db="EMBL/GenBank/DDBJ databases">
        <authorList>
            <person name="Palmer J.M."/>
        </authorList>
    </citation>
    <scope>NUCLEOTIDE SEQUENCE [LARGE SCALE GENOMIC DNA]</scope>
    <source>
        <strain evidence="9 10">TWF730</strain>
    </source>
</reference>
<sequence>MGIRSIARLTVSPRKHIDRETHRRDPNLLLPTRLNQRGPPATMDAFGYPGWWAPLEPKPMTVHIIPPNGYHLVPFCSGHLRDYCPDPYHCPFGAIWVRQAHFLHIHYRESTSTRILTDEEVARESIPFSFGPGQIPARTCIVEHQAEDLGVSGPHYPRCYEAHLRAPYRQHLQHEVPVTIVALQPASRSSSVVSTTSTLVTRSLTPLSQTGSNENSNGALPTGSAPREPGPTPLSAAEERAITESPHLEGDTVSLAAASGTAANAAPSASAVPLLVAPAKKIVTLPLRQRRTETATRPSTESTDASSSVRCKWSTCEKVFDDQRAALEHIKCDHIKNRKAVDYDFTCRIRECPCGGKPFEKRDNVVSHVTNVAFDIRYALCPFKKHGCPIALKREWDLPRHRKICKFRPDGYTTPDEECRSESTGRKRRSLPRNEGNAGPESASKKQKQK</sequence>
<proteinExistence type="predicted"/>
<protein>
    <recommendedName>
        <fullName evidence="8">C2H2-type domain-containing protein</fullName>
    </recommendedName>
</protein>
<evidence type="ECO:0000259" key="8">
    <source>
        <dbReference type="PROSITE" id="PS00028"/>
    </source>
</evidence>
<evidence type="ECO:0000256" key="5">
    <source>
        <dbReference type="ARBA" id="ARBA00022833"/>
    </source>
</evidence>
<feature type="domain" description="C2H2-type" evidence="8">
    <location>
        <begin position="311"/>
        <end position="334"/>
    </location>
</feature>
<evidence type="ECO:0000256" key="4">
    <source>
        <dbReference type="ARBA" id="ARBA00022771"/>
    </source>
</evidence>
<accession>A0AAV9UAG3</accession>
<keyword evidence="4" id="KW-0863">Zinc-finger</keyword>
<evidence type="ECO:0000313" key="9">
    <source>
        <dbReference type="EMBL" id="KAK6338570.1"/>
    </source>
</evidence>
<evidence type="ECO:0000256" key="2">
    <source>
        <dbReference type="ARBA" id="ARBA00022723"/>
    </source>
</evidence>
<organism evidence="9 10">
    <name type="scientific">Orbilia blumenaviensis</name>
    <dbReference type="NCBI Taxonomy" id="1796055"/>
    <lineage>
        <taxon>Eukaryota</taxon>
        <taxon>Fungi</taxon>
        <taxon>Dikarya</taxon>
        <taxon>Ascomycota</taxon>
        <taxon>Pezizomycotina</taxon>
        <taxon>Orbiliomycetes</taxon>
        <taxon>Orbiliales</taxon>
        <taxon>Orbiliaceae</taxon>
        <taxon>Orbilia</taxon>
    </lineage>
</organism>
<keyword evidence="5" id="KW-0862">Zinc</keyword>
<keyword evidence="10" id="KW-1185">Reference proteome</keyword>
<dbReference type="InterPro" id="IPR013087">
    <property type="entry name" value="Znf_C2H2_type"/>
</dbReference>
<keyword evidence="3" id="KW-0677">Repeat</keyword>
<gene>
    <name evidence="9" type="ORF">TWF730_002633</name>
</gene>
<evidence type="ECO:0000256" key="1">
    <source>
        <dbReference type="ARBA" id="ARBA00004123"/>
    </source>
</evidence>
<feature type="compositionally biased region" description="Polar residues" evidence="7">
    <location>
        <begin position="209"/>
        <end position="219"/>
    </location>
</feature>
<evidence type="ECO:0000256" key="7">
    <source>
        <dbReference type="SAM" id="MobiDB-lite"/>
    </source>
</evidence>
<dbReference type="PANTHER" id="PTHR45718:SF4">
    <property type="entry name" value="TRANSCRIPTIONAL ACTIVATOR CUBITUS INTERRUPTUS"/>
    <property type="match status" value="1"/>
</dbReference>
<evidence type="ECO:0000313" key="10">
    <source>
        <dbReference type="Proteomes" id="UP001373714"/>
    </source>
</evidence>
<keyword evidence="6" id="KW-0539">Nucleus</keyword>
<feature type="region of interest" description="Disordered" evidence="7">
    <location>
        <begin position="410"/>
        <end position="450"/>
    </location>
</feature>
<name>A0AAV9UAG3_9PEZI</name>
<dbReference type="Proteomes" id="UP001373714">
    <property type="component" value="Unassembled WGS sequence"/>
</dbReference>
<dbReference type="GO" id="GO:0008270">
    <property type="term" value="F:zinc ion binding"/>
    <property type="evidence" value="ECO:0007669"/>
    <property type="project" value="UniProtKB-KW"/>
</dbReference>
<evidence type="ECO:0000256" key="6">
    <source>
        <dbReference type="ARBA" id="ARBA00023242"/>
    </source>
</evidence>
<dbReference type="GO" id="GO:0000978">
    <property type="term" value="F:RNA polymerase II cis-regulatory region sequence-specific DNA binding"/>
    <property type="evidence" value="ECO:0007669"/>
    <property type="project" value="TreeGrafter"/>
</dbReference>
<dbReference type="Gene3D" id="3.30.160.60">
    <property type="entry name" value="Classic Zinc Finger"/>
    <property type="match status" value="1"/>
</dbReference>
<comment type="caution">
    <text evidence="9">The sequence shown here is derived from an EMBL/GenBank/DDBJ whole genome shotgun (WGS) entry which is preliminary data.</text>
</comment>
<dbReference type="EMBL" id="JAVHNS010000012">
    <property type="protein sequence ID" value="KAK6338570.1"/>
    <property type="molecule type" value="Genomic_DNA"/>
</dbReference>
<dbReference type="AlphaFoldDB" id="A0AAV9UAG3"/>
<evidence type="ECO:0000256" key="3">
    <source>
        <dbReference type="ARBA" id="ARBA00022737"/>
    </source>
</evidence>
<dbReference type="PROSITE" id="PS00028">
    <property type="entry name" value="ZINC_FINGER_C2H2_1"/>
    <property type="match status" value="1"/>
</dbReference>
<feature type="region of interest" description="Disordered" evidence="7">
    <location>
        <begin position="203"/>
        <end position="235"/>
    </location>
</feature>
<dbReference type="PANTHER" id="PTHR45718">
    <property type="entry name" value="TRANSCRIPTIONAL ACTIVATOR CUBITUS INTERRUPTUS"/>
    <property type="match status" value="1"/>
</dbReference>